<dbReference type="Proteomes" id="UP000241964">
    <property type="component" value="Unassembled WGS sequence"/>
</dbReference>
<evidence type="ECO:0000313" key="2">
    <source>
        <dbReference type="Proteomes" id="UP000241964"/>
    </source>
</evidence>
<protein>
    <submittedName>
        <fullName evidence="1">Uncharacterized protein</fullName>
    </submittedName>
</protein>
<evidence type="ECO:0000313" key="1">
    <source>
        <dbReference type="EMBL" id="PSL29562.1"/>
    </source>
</evidence>
<dbReference type="RefSeq" id="WP_106595816.1">
    <property type="nucleotide sequence ID" value="NZ_PYAS01000005.1"/>
</dbReference>
<organism evidence="1 2">
    <name type="scientific">Dyadobacter jiangsuensis</name>
    <dbReference type="NCBI Taxonomy" id="1591085"/>
    <lineage>
        <taxon>Bacteria</taxon>
        <taxon>Pseudomonadati</taxon>
        <taxon>Bacteroidota</taxon>
        <taxon>Cytophagia</taxon>
        <taxon>Cytophagales</taxon>
        <taxon>Spirosomataceae</taxon>
        <taxon>Dyadobacter</taxon>
    </lineage>
</organism>
<name>A0A2P8G6G1_9BACT</name>
<sequence length="83" mass="9669">MGNQTAFEKFNVGSLVHPLFLPCVKEYLALESEEERKNFWKTRKIDADQEAITAAWRYGMQRLAERADDLKRRVIAAKCAEQH</sequence>
<dbReference type="EMBL" id="PYAS01000005">
    <property type="protein sequence ID" value="PSL29562.1"/>
    <property type="molecule type" value="Genomic_DNA"/>
</dbReference>
<reference evidence="1 2" key="1">
    <citation type="submission" date="2018-03" db="EMBL/GenBank/DDBJ databases">
        <title>Genomic Encyclopedia of Archaeal and Bacterial Type Strains, Phase II (KMG-II): from individual species to whole genera.</title>
        <authorList>
            <person name="Goeker M."/>
        </authorList>
    </citation>
    <scope>NUCLEOTIDE SEQUENCE [LARGE SCALE GENOMIC DNA]</scope>
    <source>
        <strain evidence="1 2">DSM 29057</strain>
    </source>
</reference>
<dbReference type="AlphaFoldDB" id="A0A2P8G6G1"/>
<proteinExistence type="predicted"/>
<gene>
    <name evidence="1" type="ORF">CLV60_105404</name>
</gene>
<dbReference type="OrthoDB" id="962809at2"/>
<comment type="caution">
    <text evidence="1">The sequence shown here is derived from an EMBL/GenBank/DDBJ whole genome shotgun (WGS) entry which is preliminary data.</text>
</comment>
<keyword evidence="2" id="KW-1185">Reference proteome</keyword>
<accession>A0A2P8G6G1</accession>